<gene>
    <name evidence="1" type="ORF">LCGC14_0638140</name>
</gene>
<dbReference type="EMBL" id="LAZR01001145">
    <property type="protein sequence ID" value="KKN49888.1"/>
    <property type="molecule type" value="Genomic_DNA"/>
</dbReference>
<reference evidence="1" key="1">
    <citation type="journal article" date="2015" name="Nature">
        <title>Complex archaea that bridge the gap between prokaryotes and eukaryotes.</title>
        <authorList>
            <person name="Spang A."/>
            <person name="Saw J.H."/>
            <person name="Jorgensen S.L."/>
            <person name="Zaremba-Niedzwiedzka K."/>
            <person name="Martijn J."/>
            <person name="Lind A.E."/>
            <person name="van Eijk R."/>
            <person name="Schleper C."/>
            <person name="Guy L."/>
            <person name="Ettema T.J."/>
        </authorList>
    </citation>
    <scope>NUCLEOTIDE SEQUENCE</scope>
</reference>
<comment type="caution">
    <text evidence="1">The sequence shown here is derived from an EMBL/GenBank/DDBJ whole genome shotgun (WGS) entry which is preliminary data.</text>
</comment>
<proteinExistence type="predicted"/>
<dbReference type="AlphaFoldDB" id="A0A0F9U8C6"/>
<organism evidence="1">
    <name type="scientific">marine sediment metagenome</name>
    <dbReference type="NCBI Taxonomy" id="412755"/>
    <lineage>
        <taxon>unclassified sequences</taxon>
        <taxon>metagenomes</taxon>
        <taxon>ecological metagenomes</taxon>
    </lineage>
</organism>
<name>A0A0F9U8C6_9ZZZZ</name>
<sequence>MEINKEVPSLQIGELESDAAIREIAMYVETQITRMQGEIFALRQFLETAVINNSGTPDQEFNPLV</sequence>
<evidence type="ECO:0000313" key="1">
    <source>
        <dbReference type="EMBL" id="KKN49888.1"/>
    </source>
</evidence>
<protein>
    <submittedName>
        <fullName evidence="1">Uncharacterized protein</fullName>
    </submittedName>
</protein>
<accession>A0A0F9U8C6</accession>